<name>A0A3E5EIL0_9FIRM</name>
<evidence type="ECO:0000313" key="3">
    <source>
        <dbReference type="Proteomes" id="UP000260841"/>
    </source>
</evidence>
<dbReference type="RefSeq" id="WP_005332449.1">
    <property type="nucleotide sequence ID" value="NZ_CP102279.1"/>
</dbReference>
<proteinExistence type="predicted"/>
<evidence type="ECO:0000256" key="1">
    <source>
        <dbReference type="SAM" id="Phobius"/>
    </source>
</evidence>
<dbReference type="InterPro" id="IPR021359">
    <property type="entry name" value="DUF2812"/>
</dbReference>
<dbReference type="Pfam" id="PF11193">
    <property type="entry name" value="DUF2812"/>
    <property type="match status" value="1"/>
</dbReference>
<sequence>MSETKKELRWFSIMDYEKEARYLSRMHQKGWKFKRVTMPGIYTFEKCEPEKVIYQLDYNQEGMKNQMEYVKMFEDCGWEYLLEFAGYSYFRKPEAQMSSEEEIFCDDESRLDMMNRIFRGRVIPLIVIFCCQIVNGYNAMAGHREYVLASVFSILMILYIVIFLQFTLKYISFRRKIK</sequence>
<evidence type="ECO:0000313" key="2">
    <source>
        <dbReference type="EMBL" id="RGN88826.1"/>
    </source>
</evidence>
<accession>A0A3E5EIL0</accession>
<dbReference type="Proteomes" id="UP000260841">
    <property type="component" value="Unassembled WGS sequence"/>
</dbReference>
<dbReference type="EMBL" id="QSVB01000016">
    <property type="protein sequence ID" value="RGN88826.1"/>
    <property type="molecule type" value="Genomic_DNA"/>
</dbReference>
<keyword evidence="1" id="KW-0812">Transmembrane</keyword>
<keyword evidence="1" id="KW-0472">Membrane</keyword>
<dbReference type="AlphaFoldDB" id="A0A3E5EIL0"/>
<protein>
    <submittedName>
        <fullName evidence="2">DUF2812 domain-containing protein</fullName>
    </submittedName>
</protein>
<gene>
    <name evidence="2" type="ORF">DXB36_12775</name>
</gene>
<comment type="caution">
    <text evidence="2">The sequence shown here is derived from an EMBL/GenBank/DDBJ whole genome shotgun (WGS) entry which is preliminary data.</text>
</comment>
<feature type="transmembrane region" description="Helical" evidence="1">
    <location>
        <begin position="146"/>
        <end position="168"/>
    </location>
</feature>
<feature type="transmembrane region" description="Helical" evidence="1">
    <location>
        <begin position="122"/>
        <end position="140"/>
    </location>
</feature>
<reference evidence="2 3" key="1">
    <citation type="submission" date="2018-08" db="EMBL/GenBank/DDBJ databases">
        <title>A genome reference for cultivated species of the human gut microbiota.</title>
        <authorList>
            <person name="Zou Y."/>
            <person name="Xue W."/>
            <person name="Luo G."/>
        </authorList>
    </citation>
    <scope>NUCLEOTIDE SEQUENCE [LARGE SCALE GENOMIC DNA]</scope>
    <source>
        <strain evidence="2 3">OM03-2</strain>
    </source>
</reference>
<organism evidence="2 3">
    <name type="scientific">Dorea formicigenerans</name>
    <dbReference type="NCBI Taxonomy" id="39486"/>
    <lineage>
        <taxon>Bacteria</taxon>
        <taxon>Bacillati</taxon>
        <taxon>Bacillota</taxon>
        <taxon>Clostridia</taxon>
        <taxon>Lachnospirales</taxon>
        <taxon>Lachnospiraceae</taxon>
        <taxon>Dorea</taxon>
    </lineage>
</organism>
<keyword evidence="1" id="KW-1133">Transmembrane helix</keyword>
<dbReference type="GeneID" id="92863134"/>